<dbReference type="PANTHER" id="PTHR11895">
    <property type="entry name" value="TRANSAMIDASE"/>
    <property type="match status" value="1"/>
</dbReference>
<dbReference type="GO" id="GO:0050540">
    <property type="term" value="F:2-aminomuconate deaminase activity"/>
    <property type="evidence" value="ECO:0007669"/>
    <property type="project" value="UniProtKB-EC"/>
</dbReference>
<dbReference type="PROSITE" id="PS00571">
    <property type="entry name" value="AMIDASES"/>
    <property type="match status" value="1"/>
</dbReference>
<proteinExistence type="predicted"/>
<organism evidence="1 2">
    <name type="scientific">Pseudooceanicola algae</name>
    <dbReference type="NCBI Taxonomy" id="1537215"/>
    <lineage>
        <taxon>Bacteria</taxon>
        <taxon>Pseudomonadati</taxon>
        <taxon>Pseudomonadota</taxon>
        <taxon>Alphaproteobacteria</taxon>
        <taxon>Rhodobacterales</taxon>
        <taxon>Paracoccaceae</taxon>
        <taxon>Pseudooceanicola</taxon>
    </lineage>
</organism>
<protein>
    <submittedName>
        <fullName evidence="1">2-amino-5-chloromuconic acid deaminase</fullName>
        <ecNumber evidence="1">3.5.99.5</ecNumber>
    </submittedName>
</protein>
<dbReference type="AlphaFoldDB" id="A0A418SG18"/>
<keyword evidence="1" id="KW-0378">Hydrolase</keyword>
<evidence type="ECO:0000313" key="1">
    <source>
        <dbReference type="EMBL" id="QPM91614.1"/>
    </source>
</evidence>
<dbReference type="Proteomes" id="UP000283786">
    <property type="component" value="Chromosome"/>
</dbReference>
<dbReference type="EMBL" id="CP060436">
    <property type="protein sequence ID" value="QPM91614.1"/>
    <property type="molecule type" value="Genomic_DNA"/>
</dbReference>
<dbReference type="SUPFAM" id="SSF75304">
    <property type="entry name" value="Amidase signature (AS) enzymes"/>
    <property type="match status" value="1"/>
</dbReference>
<evidence type="ECO:0000313" key="2">
    <source>
        <dbReference type="Proteomes" id="UP000283786"/>
    </source>
</evidence>
<accession>A0A418SG18</accession>
<name>A0A418SG18_9RHOB</name>
<keyword evidence="2" id="KW-1185">Reference proteome</keyword>
<dbReference type="Gene3D" id="3.90.1300.10">
    <property type="entry name" value="Amidase signature (AS) domain"/>
    <property type="match status" value="1"/>
</dbReference>
<dbReference type="InterPro" id="IPR036928">
    <property type="entry name" value="AS_sf"/>
</dbReference>
<dbReference type="PANTHER" id="PTHR11895:SF176">
    <property type="entry name" value="AMIDASE AMID-RELATED"/>
    <property type="match status" value="1"/>
</dbReference>
<sequence length="439" mass="45738">MQAGDLGRGIGAGEIDPVALTQCYLDAIAAHPDSDRIYARTTPQRALAEAEAAAERARLGTRRHPLDGVPISWKDLFDSAGTATEAGSALLKGHVPDRDALVLRNATQAGLICLGKTHMSELAFSGIGINPVTATPPNVNDPALAPGGSSSGAATSVAFGLAAGGIGSDTGGSVRIPAAWNNLVGFKTTSGRISLEGVQPLCKRFDTIGPLARSVQDCTLLLSALEGRPAPDLRGVSPRGLRLGVLRNVAFDSIRDAPLAAFDAAAARLQDAGARLTDITVPALDAAMPLSALLFASEGYGLWKDRIEAAPDLMFPQILERFRAGAQVSAPDYVAGWEKLYALRAEWQAATAGFDAVICPTAPILPPDVARMLSDEDYYITENLLALRNTRIGNLMGLPAVSLPTPSPACGLMLMGQPLQEERLARVAAAAEPVVLGAT</sequence>
<gene>
    <name evidence="1" type="primary">cnbH</name>
    <name evidence="1" type="ORF">PSAL_028690</name>
</gene>
<dbReference type="Pfam" id="PF01425">
    <property type="entry name" value="Amidase"/>
    <property type="match status" value="1"/>
</dbReference>
<dbReference type="KEGG" id="palw:PSAL_028690"/>
<dbReference type="EC" id="3.5.99.5" evidence="1"/>
<dbReference type="InterPro" id="IPR023631">
    <property type="entry name" value="Amidase_dom"/>
</dbReference>
<dbReference type="InterPro" id="IPR020556">
    <property type="entry name" value="Amidase_CS"/>
</dbReference>
<dbReference type="InterPro" id="IPR000120">
    <property type="entry name" value="Amidase"/>
</dbReference>
<reference evidence="1 2" key="1">
    <citation type="submission" date="2020-08" db="EMBL/GenBank/DDBJ databases">
        <title>Genome sequence of Rhodobacteraceae bacterium Lw-13e.</title>
        <authorList>
            <person name="Poehlein A."/>
            <person name="Wolter L."/>
            <person name="Daniel R."/>
            <person name="Brinkhoff T."/>
        </authorList>
    </citation>
    <scope>NUCLEOTIDE SEQUENCE [LARGE SCALE GENOMIC DNA]</scope>
    <source>
        <strain evidence="1 2">Lw-13e</strain>
    </source>
</reference>